<dbReference type="SUPFAM" id="SSF47741">
    <property type="entry name" value="CO dehydrogenase ISP C-domain like"/>
    <property type="match status" value="1"/>
</dbReference>
<keyword evidence="1" id="KW-0001">2Fe-2S</keyword>
<dbReference type="InterPro" id="IPR002888">
    <property type="entry name" value="2Fe-2S-bd"/>
</dbReference>
<accession>A0ABT5KQU4</accession>
<proteinExistence type="predicted"/>
<dbReference type="PROSITE" id="PS00197">
    <property type="entry name" value="2FE2S_FER_1"/>
    <property type="match status" value="1"/>
</dbReference>
<evidence type="ECO:0000256" key="4">
    <source>
        <dbReference type="ARBA" id="ARBA00023004"/>
    </source>
</evidence>
<organism evidence="7 8">
    <name type="scientific">Roseateles koreensis</name>
    <dbReference type="NCBI Taxonomy" id="2987526"/>
    <lineage>
        <taxon>Bacteria</taxon>
        <taxon>Pseudomonadati</taxon>
        <taxon>Pseudomonadota</taxon>
        <taxon>Betaproteobacteria</taxon>
        <taxon>Burkholderiales</taxon>
        <taxon>Sphaerotilaceae</taxon>
        <taxon>Roseateles</taxon>
    </lineage>
</organism>
<keyword evidence="4" id="KW-0408">Iron</keyword>
<dbReference type="InterPro" id="IPR001041">
    <property type="entry name" value="2Fe-2S_ferredoxin-type"/>
</dbReference>
<keyword evidence="2" id="KW-0479">Metal-binding</keyword>
<evidence type="ECO:0000313" key="8">
    <source>
        <dbReference type="Proteomes" id="UP001219862"/>
    </source>
</evidence>
<gene>
    <name evidence="7" type="ORF">PRZ01_08630</name>
</gene>
<dbReference type="RefSeq" id="WP_273596360.1">
    <property type="nucleotide sequence ID" value="NZ_JAQQXS010000006.1"/>
</dbReference>
<dbReference type="InterPro" id="IPR036884">
    <property type="entry name" value="2Fe-2S-bd_dom_sf"/>
</dbReference>
<comment type="caution">
    <text evidence="7">The sequence shown here is derived from an EMBL/GenBank/DDBJ whole genome shotgun (WGS) entry which is preliminary data.</text>
</comment>
<dbReference type="InterPro" id="IPR036010">
    <property type="entry name" value="2Fe-2S_ferredoxin-like_sf"/>
</dbReference>
<name>A0ABT5KQU4_9BURK</name>
<evidence type="ECO:0000256" key="5">
    <source>
        <dbReference type="ARBA" id="ARBA00023014"/>
    </source>
</evidence>
<evidence type="ECO:0000259" key="6">
    <source>
        <dbReference type="PROSITE" id="PS51085"/>
    </source>
</evidence>
<dbReference type="PANTHER" id="PTHR44379">
    <property type="entry name" value="OXIDOREDUCTASE WITH IRON-SULFUR SUBUNIT"/>
    <property type="match status" value="1"/>
</dbReference>
<dbReference type="InterPro" id="IPR012675">
    <property type="entry name" value="Beta-grasp_dom_sf"/>
</dbReference>
<evidence type="ECO:0000256" key="2">
    <source>
        <dbReference type="ARBA" id="ARBA00022723"/>
    </source>
</evidence>
<dbReference type="Pfam" id="PF00111">
    <property type="entry name" value="Fer2"/>
    <property type="match status" value="1"/>
</dbReference>
<dbReference type="Gene3D" id="1.10.150.120">
    <property type="entry name" value="[2Fe-2S]-binding domain"/>
    <property type="match status" value="1"/>
</dbReference>
<evidence type="ECO:0000256" key="1">
    <source>
        <dbReference type="ARBA" id="ARBA00022714"/>
    </source>
</evidence>
<sequence length="165" mass="17458">MTHFNLKLTLNGRPCERRPRNAALLVEVLRDDLGLTGTHIGCDTAQCGACTVVMEGRAVKACNVLAAQAQGSTVETVESLASLNEAGQLHALQRAFSRHHALQCGYCTPGMLMRAKAMLAEGVPAEDSAVRKALAGNLCRCTGYEGIVAAICEWLAAERGVASYA</sequence>
<dbReference type="Pfam" id="PF01799">
    <property type="entry name" value="Fer2_2"/>
    <property type="match status" value="1"/>
</dbReference>
<dbReference type="EMBL" id="JAQQXS010000006">
    <property type="protein sequence ID" value="MDC8785254.1"/>
    <property type="molecule type" value="Genomic_DNA"/>
</dbReference>
<keyword evidence="5" id="KW-0411">Iron-sulfur</keyword>
<dbReference type="Gene3D" id="3.10.20.30">
    <property type="match status" value="1"/>
</dbReference>
<reference evidence="7 8" key="1">
    <citation type="submission" date="2022-10" db="EMBL/GenBank/DDBJ databases">
        <title>paucibacter sp. hw8 Genome sequencing.</title>
        <authorList>
            <person name="Park S."/>
        </authorList>
    </citation>
    <scope>NUCLEOTIDE SEQUENCE [LARGE SCALE GENOMIC DNA]</scope>
    <source>
        <strain evidence="8">hw8</strain>
    </source>
</reference>
<protein>
    <submittedName>
        <fullName evidence="7">(2Fe-2S)-binding protein</fullName>
    </submittedName>
</protein>
<feature type="domain" description="2Fe-2S ferredoxin-type" evidence="6">
    <location>
        <begin position="4"/>
        <end position="80"/>
    </location>
</feature>
<evidence type="ECO:0000313" key="7">
    <source>
        <dbReference type="EMBL" id="MDC8785254.1"/>
    </source>
</evidence>
<evidence type="ECO:0000256" key="3">
    <source>
        <dbReference type="ARBA" id="ARBA00023002"/>
    </source>
</evidence>
<keyword evidence="3" id="KW-0560">Oxidoreductase</keyword>
<dbReference type="InterPro" id="IPR006058">
    <property type="entry name" value="2Fe2S_fd_BS"/>
</dbReference>
<dbReference type="InterPro" id="IPR051452">
    <property type="entry name" value="Diverse_Oxidoreductases"/>
</dbReference>
<dbReference type="Proteomes" id="UP001219862">
    <property type="component" value="Unassembled WGS sequence"/>
</dbReference>
<dbReference type="SUPFAM" id="SSF54292">
    <property type="entry name" value="2Fe-2S ferredoxin-like"/>
    <property type="match status" value="1"/>
</dbReference>
<keyword evidence="8" id="KW-1185">Reference proteome</keyword>
<dbReference type="PROSITE" id="PS51085">
    <property type="entry name" value="2FE2S_FER_2"/>
    <property type="match status" value="1"/>
</dbReference>
<dbReference type="PANTHER" id="PTHR44379:SF5">
    <property type="entry name" value="OXIDOREDUCTASE WITH IRON-SULFUR SUBUNIT"/>
    <property type="match status" value="1"/>
</dbReference>